<evidence type="ECO:0000256" key="2">
    <source>
        <dbReference type="ARBA" id="ARBA00022737"/>
    </source>
</evidence>
<keyword evidence="3 4" id="KW-1015">Disulfide bond</keyword>
<dbReference type="Gene3D" id="2.10.25.10">
    <property type="entry name" value="Laminin"/>
    <property type="match status" value="1"/>
</dbReference>
<evidence type="ECO:0000256" key="1">
    <source>
        <dbReference type="ARBA" id="ARBA00022536"/>
    </source>
</evidence>
<gene>
    <name evidence="6" type="ORF">PXEA_LOCUS21221</name>
</gene>
<feature type="disulfide bond" evidence="4">
    <location>
        <begin position="136"/>
        <end position="145"/>
    </location>
</feature>
<keyword evidence="7" id="KW-1185">Reference proteome</keyword>
<dbReference type="InterPro" id="IPR000742">
    <property type="entry name" value="EGF"/>
</dbReference>
<reference evidence="6" key="1">
    <citation type="submission" date="2018-11" db="EMBL/GenBank/DDBJ databases">
        <authorList>
            <consortium name="Pathogen Informatics"/>
        </authorList>
    </citation>
    <scope>NUCLEOTIDE SEQUENCE</scope>
</reference>
<accession>A0A3S5AF85</accession>
<dbReference type="OrthoDB" id="430340at2759"/>
<dbReference type="Pfam" id="PF00008">
    <property type="entry name" value="EGF"/>
    <property type="match status" value="1"/>
</dbReference>
<keyword evidence="1 4" id="KW-0245">EGF-like domain</keyword>
<dbReference type="CDD" id="cd00054">
    <property type="entry name" value="EGF_CA"/>
    <property type="match status" value="1"/>
</dbReference>
<feature type="domain" description="EGF-like" evidence="5">
    <location>
        <begin position="111"/>
        <end position="146"/>
    </location>
</feature>
<evidence type="ECO:0000313" key="6">
    <source>
        <dbReference type="EMBL" id="VEL27781.1"/>
    </source>
</evidence>
<dbReference type="InterPro" id="IPR051022">
    <property type="entry name" value="Notch_Cell-Fate_Det"/>
</dbReference>
<comment type="caution">
    <text evidence="4">Lacks conserved residue(s) required for the propagation of feature annotation.</text>
</comment>
<dbReference type="PROSITE" id="PS00022">
    <property type="entry name" value="EGF_1"/>
    <property type="match status" value="1"/>
</dbReference>
<evidence type="ECO:0000256" key="4">
    <source>
        <dbReference type="PROSITE-ProRule" id="PRU00076"/>
    </source>
</evidence>
<dbReference type="AlphaFoldDB" id="A0A3S5AF85"/>
<dbReference type="PROSITE" id="PS50026">
    <property type="entry name" value="EGF_3"/>
    <property type="match status" value="1"/>
</dbReference>
<protein>
    <recommendedName>
        <fullName evidence="5">EGF-like domain-containing protein</fullName>
    </recommendedName>
</protein>
<evidence type="ECO:0000259" key="5">
    <source>
        <dbReference type="PROSITE" id="PS50026"/>
    </source>
</evidence>
<evidence type="ECO:0000256" key="3">
    <source>
        <dbReference type="ARBA" id="ARBA00023157"/>
    </source>
</evidence>
<sequence length="173" mass="19057">MQAFFHQRFLDNGIALCSSPIGMRFKSIYLSQPGDFVCPWADWNDTEGFPGISQRFQEASEVEMHKSSERLRRRYGEKDPLLAPASEADTAGAGAARRAYLESLGALEKCNACLGEPCQHGGICNNFGLVNFTCACAAGWHGRRCERRMSACFGQPCENGGICKVVDQFGNFE</sequence>
<name>A0A3S5AF85_9PLAT</name>
<evidence type="ECO:0000313" key="7">
    <source>
        <dbReference type="Proteomes" id="UP000784294"/>
    </source>
</evidence>
<dbReference type="GO" id="GO:0005509">
    <property type="term" value="F:calcium ion binding"/>
    <property type="evidence" value="ECO:0007669"/>
    <property type="project" value="InterPro"/>
</dbReference>
<dbReference type="SMART" id="SM00181">
    <property type="entry name" value="EGF"/>
    <property type="match status" value="1"/>
</dbReference>
<dbReference type="EMBL" id="CAAALY010089840">
    <property type="protein sequence ID" value="VEL27781.1"/>
    <property type="molecule type" value="Genomic_DNA"/>
</dbReference>
<dbReference type="Proteomes" id="UP000784294">
    <property type="component" value="Unassembled WGS sequence"/>
</dbReference>
<dbReference type="SUPFAM" id="SSF57196">
    <property type="entry name" value="EGF/Laminin"/>
    <property type="match status" value="1"/>
</dbReference>
<dbReference type="PROSITE" id="PS01186">
    <property type="entry name" value="EGF_2"/>
    <property type="match status" value="1"/>
</dbReference>
<dbReference type="FunFam" id="2.10.25.10:FF:000063">
    <property type="entry name" value="Slit guidance ligand 2"/>
    <property type="match status" value="1"/>
</dbReference>
<organism evidence="6 7">
    <name type="scientific">Protopolystoma xenopodis</name>
    <dbReference type="NCBI Taxonomy" id="117903"/>
    <lineage>
        <taxon>Eukaryota</taxon>
        <taxon>Metazoa</taxon>
        <taxon>Spiralia</taxon>
        <taxon>Lophotrochozoa</taxon>
        <taxon>Platyhelminthes</taxon>
        <taxon>Monogenea</taxon>
        <taxon>Polyopisthocotylea</taxon>
        <taxon>Polystomatidea</taxon>
        <taxon>Polystomatidae</taxon>
        <taxon>Protopolystoma</taxon>
    </lineage>
</organism>
<dbReference type="PANTHER" id="PTHR24049">
    <property type="entry name" value="CRUMBS FAMILY MEMBER"/>
    <property type="match status" value="1"/>
</dbReference>
<proteinExistence type="predicted"/>
<dbReference type="SMART" id="SM00179">
    <property type="entry name" value="EGF_CA"/>
    <property type="match status" value="1"/>
</dbReference>
<comment type="caution">
    <text evidence="6">The sequence shown here is derived from an EMBL/GenBank/DDBJ whole genome shotgun (WGS) entry which is preliminary data.</text>
</comment>
<dbReference type="InterPro" id="IPR001881">
    <property type="entry name" value="EGF-like_Ca-bd_dom"/>
</dbReference>
<keyword evidence="2" id="KW-0677">Repeat</keyword>